<evidence type="ECO:0000259" key="2">
    <source>
        <dbReference type="Pfam" id="PF00248"/>
    </source>
</evidence>
<evidence type="ECO:0000313" key="4">
    <source>
        <dbReference type="Proteomes" id="UP000000707"/>
    </source>
</evidence>
<organism evidence="4">
    <name type="scientific">Candida tenuis (strain ATCC 10573 / BCRC 21748 / CBS 615 / JCM 9827 / NBRC 10315 / NRRL Y-1498 / VKM Y-70)</name>
    <name type="common">Yeast</name>
    <name type="synonym">Yamadazyma tenuis</name>
    <dbReference type="NCBI Taxonomy" id="590646"/>
    <lineage>
        <taxon>Eukaryota</taxon>
        <taxon>Fungi</taxon>
        <taxon>Dikarya</taxon>
        <taxon>Ascomycota</taxon>
        <taxon>Saccharomycotina</taxon>
        <taxon>Pichiomycetes</taxon>
        <taxon>Debaryomycetaceae</taxon>
        <taxon>Yamadazyma</taxon>
    </lineage>
</organism>
<feature type="domain" description="NADP-dependent oxidoreductase" evidence="2">
    <location>
        <begin position="11"/>
        <end position="321"/>
    </location>
</feature>
<proteinExistence type="predicted"/>
<dbReference type="eggNOG" id="KOG1575">
    <property type="taxonomic scope" value="Eukaryota"/>
</dbReference>
<keyword evidence="1" id="KW-0560">Oxidoreductase</keyword>
<dbReference type="STRING" id="590646.G3B1J4"/>
<dbReference type="GO" id="GO:0005737">
    <property type="term" value="C:cytoplasm"/>
    <property type="evidence" value="ECO:0007669"/>
    <property type="project" value="TreeGrafter"/>
</dbReference>
<dbReference type="SUPFAM" id="SSF51430">
    <property type="entry name" value="NAD(P)-linked oxidoreductase"/>
    <property type="match status" value="1"/>
</dbReference>
<dbReference type="Pfam" id="PF00248">
    <property type="entry name" value="Aldo_ket_red"/>
    <property type="match status" value="1"/>
</dbReference>
<dbReference type="AlphaFoldDB" id="G3B1J4"/>
<dbReference type="KEGG" id="cten:18248737"/>
<gene>
    <name evidence="3" type="ORF">CANTEDRAFT_119926</name>
</gene>
<evidence type="ECO:0000256" key="1">
    <source>
        <dbReference type="ARBA" id="ARBA00023002"/>
    </source>
</evidence>
<dbReference type="Proteomes" id="UP000000707">
    <property type="component" value="Unassembled WGS sequence"/>
</dbReference>
<dbReference type="InterPro" id="IPR050791">
    <property type="entry name" value="Aldo-Keto_reductase"/>
</dbReference>
<keyword evidence="4" id="KW-1185">Reference proteome</keyword>
<dbReference type="InterPro" id="IPR023210">
    <property type="entry name" value="NADP_OxRdtase_dom"/>
</dbReference>
<dbReference type="HOGENOM" id="CLU_023205_2_1_1"/>
<dbReference type="Gene3D" id="3.20.20.100">
    <property type="entry name" value="NADP-dependent oxidoreductase domain"/>
    <property type="match status" value="1"/>
</dbReference>
<dbReference type="GeneID" id="18248737"/>
<protein>
    <recommendedName>
        <fullName evidence="2">NADP-dependent oxidoreductase domain-containing protein</fullName>
    </recommendedName>
</protein>
<dbReference type="PANTHER" id="PTHR43625:SF78">
    <property type="entry name" value="PYRIDOXAL REDUCTASE-RELATED"/>
    <property type="match status" value="1"/>
</dbReference>
<evidence type="ECO:0000313" key="3">
    <source>
        <dbReference type="EMBL" id="EGV64459.1"/>
    </source>
</evidence>
<reference evidence="3 4" key="1">
    <citation type="journal article" date="2011" name="Proc. Natl. Acad. Sci. U.S.A.">
        <title>Comparative genomics of xylose-fermenting fungi for enhanced biofuel production.</title>
        <authorList>
            <person name="Wohlbach D.J."/>
            <person name="Kuo A."/>
            <person name="Sato T.K."/>
            <person name="Potts K.M."/>
            <person name="Salamov A.A."/>
            <person name="LaButti K.M."/>
            <person name="Sun H."/>
            <person name="Clum A."/>
            <person name="Pangilinan J.L."/>
            <person name="Lindquist E.A."/>
            <person name="Lucas S."/>
            <person name="Lapidus A."/>
            <person name="Jin M."/>
            <person name="Gunawan C."/>
            <person name="Balan V."/>
            <person name="Dale B.E."/>
            <person name="Jeffries T.W."/>
            <person name="Zinkel R."/>
            <person name="Barry K.W."/>
            <person name="Grigoriev I.V."/>
            <person name="Gasch A.P."/>
        </authorList>
    </citation>
    <scope>NUCLEOTIDE SEQUENCE [LARGE SCALE GENOMIC DNA]</scope>
    <source>
        <strain evidence="4">ATCC 10573 / BCRC 21748 / CBS 615 / JCM 9827 / NBRC 10315 / NRRL Y-1498 / VKM Y-70</strain>
    </source>
</reference>
<sequence length="341" mass="37769">MSSPCKITTKGFGTMSMTWCPVPPAFSQSLETLKYVKDTYGVKFFNGAEFYQFAAETANLKLISQFCEQEKDADIIVSIKGGIDFNTHAPNGTREFINQSINKCLSYFKDLEVKPKILFECARVDPNVPIEESVSYIYERVKSGDLAGVCISEVGAESVKKAAAVVPISGIEVEFSLFSEDIFTNGVLEEASKHQIPIIAYSPLSRGILTDHAAEDPEFLKSLDPNEFKAKFERFQPENYEKNKGRLNALYKFAKSKNLTLEALALSYVQSVSGLEDFEGIPKVTKIIPIPSGSTKEKVDKNFGGPVQLPREDIEALHKILEEYPIAGGRYYPQAAALLEG</sequence>
<name>G3B1J4_CANTC</name>
<dbReference type="GO" id="GO:0016491">
    <property type="term" value="F:oxidoreductase activity"/>
    <property type="evidence" value="ECO:0007669"/>
    <property type="project" value="UniProtKB-KW"/>
</dbReference>
<dbReference type="PANTHER" id="PTHR43625">
    <property type="entry name" value="AFLATOXIN B1 ALDEHYDE REDUCTASE"/>
    <property type="match status" value="1"/>
</dbReference>
<dbReference type="OrthoDB" id="37537at2759"/>
<dbReference type="InterPro" id="IPR036812">
    <property type="entry name" value="NAD(P)_OxRdtase_dom_sf"/>
</dbReference>
<dbReference type="EMBL" id="GL996515">
    <property type="protein sequence ID" value="EGV64459.1"/>
    <property type="molecule type" value="Genomic_DNA"/>
</dbReference>
<accession>G3B1J4</accession>